<dbReference type="Proteomes" id="UP000773469">
    <property type="component" value="Unassembled WGS sequence"/>
</dbReference>
<dbReference type="EMBL" id="BPEU01000008">
    <property type="protein sequence ID" value="GIU39361.1"/>
    <property type="molecule type" value="Genomic_DNA"/>
</dbReference>
<dbReference type="EMBL" id="MCBT01000004">
    <property type="protein sequence ID" value="OEG75597.1"/>
    <property type="molecule type" value="Genomic_DNA"/>
</dbReference>
<name>A0A1E5IYR8_SHECO</name>
<dbReference type="RefSeq" id="WP_028763380.1">
    <property type="nucleotide sequence ID" value="NZ_BPEU01000008.1"/>
</dbReference>
<evidence type="ECO:0000313" key="1">
    <source>
        <dbReference type="EMBL" id="GIU39361.1"/>
    </source>
</evidence>
<gene>
    <name evidence="2" type="ORF">BEL05_17390</name>
    <name evidence="1" type="ORF">TUM3794_14050</name>
</gene>
<evidence type="ECO:0000313" key="4">
    <source>
        <dbReference type="Proteomes" id="UP000773469"/>
    </source>
</evidence>
<comment type="caution">
    <text evidence="2">The sequence shown here is derived from an EMBL/GenBank/DDBJ whole genome shotgun (WGS) entry which is preliminary data.</text>
</comment>
<reference evidence="2 3" key="1">
    <citation type="submission" date="2016-07" db="EMBL/GenBank/DDBJ databases">
        <title>Whole-genome of two Shewanella species isolated from a digestive organ of sea cucumber Apostichopus japonicus Selenka 1867.</title>
        <authorList>
            <person name="Hong H.-H."/>
            <person name="Choi H."/>
            <person name="Cheon S."/>
            <person name="Oh J.-S."/>
            <person name="Lee H.-G."/>
            <person name="Park C."/>
        </authorList>
    </citation>
    <scope>NUCLEOTIDE SEQUENCE [LARGE SCALE GENOMIC DNA]</scope>
    <source>
        <strain evidence="2 3">CSB03KR</strain>
    </source>
</reference>
<dbReference type="OrthoDB" id="6384217at2"/>
<evidence type="ECO:0000313" key="2">
    <source>
        <dbReference type="EMBL" id="OEG75597.1"/>
    </source>
</evidence>
<organism evidence="2 3">
    <name type="scientific">Shewanella colwelliana</name>
    <name type="common">Alteromonas colwelliana</name>
    <dbReference type="NCBI Taxonomy" id="23"/>
    <lineage>
        <taxon>Bacteria</taxon>
        <taxon>Pseudomonadati</taxon>
        <taxon>Pseudomonadota</taxon>
        <taxon>Gammaproteobacteria</taxon>
        <taxon>Alteromonadales</taxon>
        <taxon>Shewanellaceae</taxon>
        <taxon>Shewanella</taxon>
    </lineage>
</organism>
<sequence>MARWLVSLMLLSGVGIAGIANANTAVLELLSNNQGLTPQMLMAQVEKQYPGVISEFDIDVENGELIYEISIIDTQAETISEFEFWAKDGSLIHQKVEPIEADDHDGVRAVQVLINSDLSFSHLVKLAVGSSKAHVIEAQLDHDLGISYLELKLIDANGKHKIAFDIEKQRPLPLLKWD</sequence>
<dbReference type="AlphaFoldDB" id="A0A1E5IYR8"/>
<dbReference type="STRING" id="23.BEL05_17390"/>
<keyword evidence="4" id="KW-1185">Reference proteome</keyword>
<evidence type="ECO:0000313" key="3">
    <source>
        <dbReference type="Proteomes" id="UP000095230"/>
    </source>
</evidence>
<proteinExistence type="predicted"/>
<protein>
    <recommendedName>
        <fullName evidence="5">PepSY domain-containing protein</fullName>
    </recommendedName>
</protein>
<dbReference type="Proteomes" id="UP000095230">
    <property type="component" value="Unassembled WGS sequence"/>
</dbReference>
<evidence type="ECO:0008006" key="5">
    <source>
        <dbReference type="Google" id="ProtNLM"/>
    </source>
</evidence>
<dbReference type="Gene3D" id="3.10.450.40">
    <property type="match status" value="1"/>
</dbReference>
<accession>A0A1E5IYR8</accession>
<reference evidence="1 4" key="2">
    <citation type="submission" date="2021-05" db="EMBL/GenBank/DDBJ databases">
        <title>Molecular characterization for Shewanella algae harboring chromosomal blaOXA-55-like strains isolated from clinical and environment sample.</title>
        <authorList>
            <person name="Ohama Y."/>
            <person name="Aoki K."/>
            <person name="Harada S."/>
            <person name="Moriya K."/>
            <person name="Ishii Y."/>
            <person name="Tateda K."/>
        </authorList>
    </citation>
    <scope>NUCLEOTIDE SEQUENCE [LARGE SCALE GENOMIC DNA]</scope>
    <source>
        <strain evidence="1 4">MBTL60-118</strain>
    </source>
</reference>